<name>A0A0N7HWG0_9BACT</name>
<evidence type="ECO:0000313" key="2">
    <source>
        <dbReference type="Proteomes" id="UP000061382"/>
    </source>
</evidence>
<evidence type="ECO:0008006" key="3">
    <source>
        <dbReference type="Google" id="ProtNLM"/>
    </source>
</evidence>
<dbReference type="AlphaFoldDB" id="A0A0N7HWG0"/>
<dbReference type="EMBL" id="CP012643">
    <property type="protein sequence ID" value="ALI99144.1"/>
    <property type="molecule type" value="Genomic_DNA"/>
</dbReference>
<dbReference type="Proteomes" id="UP000061382">
    <property type="component" value="Chromosome"/>
</dbReference>
<keyword evidence="2" id="KW-1185">Reference proteome</keyword>
<reference evidence="1 2" key="1">
    <citation type="submission" date="2015-08" db="EMBL/GenBank/DDBJ databases">
        <title>Complete genome sequence of Rufibacter tibetensis strain 1351t, a radiation-resistant bacterium from tibet plateau.</title>
        <authorList>
            <person name="Dai J."/>
        </authorList>
    </citation>
    <scope>NUCLEOTIDE SEQUENCE [LARGE SCALE GENOMIC DNA]</scope>
    <source>
        <strain evidence="1 2">1351</strain>
    </source>
</reference>
<dbReference type="RefSeq" id="WP_062543592.1">
    <property type="nucleotide sequence ID" value="NZ_CP012643.1"/>
</dbReference>
<organism evidence="1 2">
    <name type="scientific">Rufibacter tibetensis</name>
    <dbReference type="NCBI Taxonomy" id="512763"/>
    <lineage>
        <taxon>Bacteria</taxon>
        <taxon>Pseudomonadati</taxon>
        <taxon>Bacteroidota</taxon>
        <taxon>Cytophagia</taxon>
        <taxon>Cytophagales</taxon>
        <taxon>Hymenobacteraceae</taxon>
        <taxon>Rufibacter</taxon>
    </lineage>
</organism>
<accession>A0A0N7HWG0</accession>
<dbReference type="Pfam" id="PF13563">
    <property type="entry name" value="2_5_RNA_ligase2"/>
    <property type="match status" value="1"/>
</dbReference>
<evidence type="ECO:0000313" key="1">
    <source>
        <dbReference type="EMBL" id="ALI99144.1"/>
    </source>
</evidence>
<gene>
    <name evidence="1" type="ORF">DC20_09355</name>
</gene>
<dbReference type="KEGG" id="rti:DC20_09355"/>
<dbReference type="Gene3D" id="3.90.1140.10">
    <property type="entry name" value="Cyclic phosphodiesterase"/>
    <property type="match status" value="1"/>
</dbReference>
<dbReference type="SUPFAM" id="SSF55144">
    <property type="entry name" value="LigT-like"/>
    <property type="match status" value="1"/>
</dbReference>
<dbReference type="STRING" id="512763.DC20_09355"/>
<protein>
    <recommendedName>
        <fullName evidence="3">Mutarotase</fullName>
    </recommendedName>
</protein>
<dbReference type="InterPro" id="IPR009097">
    <property type="entry name" value="Cyclic_Pdiesterase"/>
</dbReference>
<sequence length="227" mass="26435">MDLRAHYTQFWQNAEAQFLKGNYEFDALLDSPTDTRRGITLLARPRGEVLENIQCFLQEMVTLEPEQYYYPTSDVHLTILSIISCYPGFSEADIQLQPYIELVKEALASIQPFRVMFKGITASPSCVLLQGFPYSDDLHQLRGNLRTAFRDCRLQQSIDQRYAISTAHSTVIRFREPLQRPDKFLQKLREYRAHDFGTAVIDQVELVSNDWYQRQENTRLLATFPLT</sequence>
<dbReference type="PATRIC" id="fig|512763.3.peg.2066"/>
<dbReference type="OrthoDB" id="2326088at2"/>
<proteinExistence type="predicted"/>